<evidence type="ECO:0000256" key="1">
    <source>
        <dbReference type="SAM" id="Coils"/>
    </source>
</evidence>
<feature type="compositionally biased region" description="Low complexity" evidence="2">
    <location>
        <begin position="126"/>
        <end position="136"/>
    </location>
</feature>
<feature type="coiled-coil region" evidence="1">
    <location>
        <begin position="1420"/>
        <end position="1454"/>
    </location>
</feature>
<protein>
    <submittedName>
        <fullName evidence="3">Uncharacterized protein</fullName>
    </submittedName>
</protein>
<feature type="compositionally biased region" description="Low complexity" evidence="2">
    <location>
        <begin position="102"/>
        <end position="112"/>
    </location>
</feature>
<feature type="region of interest" description="Disordered" evidence="2">
    <location>
        <begin position="202"/>
        <end position="228"/>
    </location>
</feature>
<evidence type="ECO:0000313" key="4">
    <source>
        <dbReference type="Proteomes" id="UP001164746"/>
    </source>
</evidence>
<reference evidence="3" key="1">
    <citation type="submission" date="2022-11" db="EMBL/GenBank/DDBJ databases">
        <title>Centuries of genome instability and evolution in soft-shell clam transmissible cancer (bioRxiv).</title>
        <authorList>
            <person name="Hart S.F.M."/>
            <person name="Yonemitsu M.A."/>
            <person name="Giersch R.M."/>
            <person name="Beal B.F."/>
            <person name="Arriagada G."/>
            <person name="Davis B.W."/>
            <person name="Ostrander E.A."/>
            <person name="Goff S.P."/>
            <person name="Metzger M.J."/>
        </authorList>
    </citation>
    <scope>NUCLEOTIDE SEQUENCE</scope>
    <source>
        <strain evidence="3">MELC-2E11</strain>
        <tissue evidence="3">Siphon/mantle</tissue>
    </source>
</reference>
<feature type="compositionally biased region" description="Low complexity" evidence="2">
    <location>
        <begin position="145"/>
        <end position="154"/>
    </location>
</feature>
<evidence type="ECO:0000256" key="2">
    <source>
        <dbReference type="SAM" id="MobiDB-lite"/>
    </source>
</evidence>
<feature type="region of interest" description="Disordered" evidence="2">
    <location>
        <begin position="13"/>
        <end position="156"/>
    </location>
</feature>
<name>A0ABY7EVT1_MYAAR</name>
<gene>
    <name evidence="3" type="ORF">MAR_027197</name>
</gene>
<keyword evidence="4" id="KW-1185">Reference proteome</keyword>
<proteinExistence type="predicted"/>
<dbReference type="EMBL" id="CP111019">
    <property type="protein sequence ID" value="WAR13017.1"/>
    <property type="molecule type" value="Genomic_DNA"/>
</dbReference>
<feature type="compositionally biased region" description="Polar residues" evidence="2">
    <location>
        <begin position="74"/>
        <end position="89"/>
    </location>
</feature>
<evidence type="ECO:0000313" key="3">
    <source>
        <dbReference type="EMBL" id="WAR13017.1"/>
    </source>
</evidence>
<sequence>MDIMKSRTRKITNRAGNILGPGTNIAGVIVGPGPNNQSSKGHPGTRGSGRLLNQQGTSKEQTQQRVIPGAGSGRLSNQQGTSKEQTQQRVIPGPGSGRLSNQQGTSQEQTQQRVIPGPGSGRLSNQQGTSQEQTQQRVIPGPGSGSSSNQQGPSLDKEPIQQRIILGPGSGILPIQGGILGPGINPADGYPRTRIRNITNPGVYSKKEPATLHGQKDKYARRGQKKRERRLQKHNEYLRIVMNVADAAVEAHLSMDSFYQLQICHRDLIKPDDIERQKTFCTKRDLLHHQDKDMIKSVDYHYKEKHNPCKWESIQEKKKCLRFYEEGDRKKGSMNVADAAVEAHLSMDSFYQDMIKSVDYHYKEKHNPCKWESIQEKKNALDSMKMNVADGAVEAHQSMERFASYKSATGTLSSQMTSSGRKRFDMIKSVDYHHKEKHNPCKWESIQEKKNALDSMKMNVADAAVEAHLSMDSFYQLQICHRDLIKPDDIERQKTFCTKRDLRGQKKRERRLQKHNEYLRYKSATGTLSSQMTSSGRKRFVQKEICKKGDRKKGSMNVADAAVEAHLSMDSFYQDMIKSVDYHYKEKHNPCKWEKGDRKKGSMNVADAAVEAHLSMDSFYQLQICHRDLIKPDDIERQKTFCTKKRFVRDMIKSVDYHYKEKHNPCKWESIQEKKNALDSMKMNVADAAVEAHLSMDSFYQLQICHRDLIKPDDIERQKTFCTKKRFVRDMIKSVDYHYKEKHNPCKWESIQEKKNALDSMKMNVADAAVEAHLSMDSFYQDMIKSVDYHYKEKHNPCKWESIQEKKNALDSMKMNVADAAVEAHLSMDSFYQDMIKSVDYHYKEKHNLCKWESIQEKKKCLRFYEDQKKTFLETTTGRGVKRFWKENPEVLQINYKGQQKKLQQNNQPDWVEKSEGGVKGKILKDTKENYLKTTSQNGLKRIIKDQKKTFLETTTGRGVKRFWKENPEVLQILKDTKENYLKTTSQNGLKRVRDELKIIKDQKKTFLETTTGRGVKRFWKENPEVLQIIKDNKENFNRTTSQIGLKRVREELKILKDTKENYLKTTSQNGLKRIIKDQKKTFLETTTGRGVKRFWKENPEVLQILKDTKENYLKTTSQNGLKRVRDELKIIKDQKKTFLETTTGRGVKRFWKENPEVLQIIKDNKENFNRTTSQIGLKRVREELKILKDTKENYLKTTSQNGLKRVRDELKLKNMYTVYMIDIIKDQKKTFLETTTGRGVKRFWKENPEVLQIIKDNKENFNRTTSQIGLKRVREELKILKDTKENYLKTTSQNGLKRVRDELKLKPKENFLGDNNWPWGEEVWKENPEVLQIIKDNKENFNRTTSQIGLKRVREEPKENFLGDNNWPWGEEVWKENPEVLQILKDTKENFGKNTNKNGWKRVREELKIINDNRQTFVSSTTKNAIKRIREELQDLQKQKDFLERQHQMLDRKTWRKEQGLKKRQRSC</sequence>
<keyword evidence="1" id="KW-0175">Coiled coil</keyword>
<accession>A0ABY7EVT1</accession>
<feature type="compositionally biased region" description="Polar residues" evidence="2">
    <location>
        <begin position="51"/>
        <end position="65"/>
    </location>
</feature>
<feature type="compositionally biased region" description="Basic and acidic residues" evidence="2">
    <location>
        <begin position="205"/>
        <end position="220"/>
    </location>
</feature>
<dbReference type="Proteomes" id="UP001164746">
    <property type="component" value="Chromosome 8"/>
</dbReference>
<organism evidence="3 4">
    <name type="scientific">Mya arenaria</name>
    <name type="common">Soft-shell clam</name>
    <dbReference type="NCBI Taxonomy" id="6604"/>
    <lineage>
        <taxon>Eukaryota</taxon>
        <taxon>Metazoa</taxon>
        <taxon>Spiralia</taxon>
        <taxon>Lophotrochozoa</taxon>
        <taxon>Mollusca</taxon>
        <taxon>Bivalvia</taxon>
        <taxon>Autobranchia</taxon>
        <taxon>Heteroconchia</taxon>
        <taxon>Euheterodonta</taxon>
        <taxon>Imparidentia</taxon>
        <taxon>Neoheterodontei</taxon>
        <taxon>Myida</taxon>
        <taxon>Myoidea</taxon>
        <taxon>Myidae</taxon>
        <taxon>Mya</taxon>
    </lineage>
</organism>